<organism evidence="2 4">
    <name type="scientific">Didymodactylos carnosus</name>
    <dbReference type="NCBI Taxonomy" id="1234261"/>
    <lineage>
        <taxon>Eukaryota</taxon>
        <taxon>Metazoa</taxon>
        <taxon>Spiralia</taxon>
        <taxon>Gnathifera</taxon>
        <taxon>Rotifera</taxon>
        <taxon>Eurotatoria</taxon>
        <taxon>Bdelloidea</taxon>
        <taxon>Philodinida</taxon>
        <taxon>Philodinidae</taxon>
        <taxon>Didymodactylos</taxon>
    </lineage>
</organism>
<sequence length="168" mass="19073">MAGSPECLVKIAYRREKRQQQEEKNRENNQQPSSAYLSSPARLYSTVLQTMAPHVHAVTKTRKMPTDRPSEAIDQSSIIINTLKEEIGRSQEVLLGRITQLEEKCNAVHEQQAALRWTIETQIVPYMSTMSELLVDVCQQLATAKVITLTDQQQTKIQCLRHPPSTSQ</sequence>
<feature type="region of interest" description="Disordered" evidence="1">
    <location>
        <begin position="15"/>
        <end position="36"/>
    </location>
</feature>
<evidence type="ECO:0000313" key="4">
    <source>
        <dbReference type="Proteomes" id="UP000663829"/>
    </source>
</evidence>
<protein>
    <submittedName>
        <fullName evidence="2">Uncharacterized protein</fullName>
    </submittedName>
</protein>
<evidence type="ECO:0000256" key="1">
    <source>
        <dbReference type="SAM" id="MobiDB-lite"/>
    </source>
</evidence>
<proteinExistence type="predicted"/>
<evidence type="ECO:0000313" key="3">
    <source>
        <dbReference type="EMBL" id="CAF3683311.1"/>
    </source>
</evidence>
<gene>
    <name evidence="2" type="ORF">GPM918_LOCUS8624</name>
    <name evidence="3" type="ORF">SRO942_LOCUS8624</name>
</gene>
<dbReference type="OrthoDB" id="6774308at2759"/>
<accession>A0A813ZKF9</accession>
<dbReference type="EMBL" id="CAJNOQ010001523">
    <property type="protein sequence ID" value="CAF0900797.1"/>
    <property type="molecule type" value="Genomic_DNA"/>
</dbReference>
<comment type="caution">
    <text evidence="2">The sequence shown here is derived from an EMBL/GenBank/DDBJ whole genome shotgun (WGS) entry which is preliminary data.</text>
</comment>
<reference evidence="2" key="1">
    <citation type="submission" date="2021-02" db="EMBL/GenBank/DDBJ databases">
        <authorList>
            <person name="Nowell W R."/>
        </authorList>
    </citation>
    <scope>NUCLEOTIDE SEQUENCE</scope>
</reference>
<feature type="compositionally biased region" description="Basic and acidic residues" evidence="1">
    <location>
        <begin position="18"/>
        <end position="27"/>
    </location>
</feature>
<dbReference type="Proteomes" id="UP000663829">
    <property type="component" value="Unassembled WGS sequence"/>
</dbReference>
<name>A0A813ZKF9_9BILA</name>
<keyword evidence="4" id="KW-1185">Reference proteome</keyword>
<dbReference type="AlphaFoldDB" id="A0A813ZKF9"/>
<dbReference type="EMBL" id="CAJOBC010001523">
    <property type="protein sequence ID" value="CAF3683311.1"/>
    <property type="molecule type" value="Genomic_DNA"/>
</dbReference>
<evidence type="ECO:0000313" key="2">
    <source>
        <dbReference type="EMBL" id="CAF0900797.1"/>
    </source>
</evidence>
<dbReference type="Proteomes" id="UP000681722">
    <property type="component" value="Unassembled WGS sequence"/>
</dbReference>